<evidence type="ECO:0000313" key="8">
    <source>
        <dbReference type="EMBL" id="KAB3530075.1"/>
    </source>
</evidence>
<gene>
    <name evidence="8" type="ORF">F8153_08275</name>
</gene>
<reference evidence="8 9" key="1">
    <citation type="submission" date="2019-10" db="EMBL/GenBank/DDBJ databases">
        <title>Alkaliphilus serpentinus sp. nov. and Alkaliphilus pronyensis sp. nov., two novel anaerobic alkaliphilic species isolated from the serpentinized-hosted hydrothermal field of the Prony Bay (New Caledonia).</title>
        <authorList>
            <person name="Postec A."/>
        </authorList>
    </citation>
    <scope>NUCLEOTIDE SEQUENCE [LARGE SCALE GENOMIC DNA]</scope>
    <source>
        <strain evidence="8 9">LacT</strain>
    </source>
</reference>
<comment type="similarity">
    <text evidence="2">Belongs to the chromate ion transporter (CHR) (TC 2.A.51) family.</text>
</comment>
<dbReference type="PANTHER" id="PTHR43663">
    <property type="entry name" value="CHROMATE TRANSPORT PROTEIN-RELATED"/>
    <property type="match status" value="1"/>
</dbReference>
<feature type="transmembrane region" description="Helical" evidence="7">
    <location>
        <begin position="140"/>
        <end position="173"/>
    </location>
</feature>
<evidence type="ECO:0000256" key="4">
    <source>
        <dbReference type="ARBA" id="ARBA00022692"/>
    </source>
</evidence>
<evidence type="ECO:0000313" key="9">
    <source>
        <dbReference type="Proteomes" id="UP000465601"/>
    </source>
</evidence>
<dbReference type="OrthoDB" id="9788907at2"/>
<evidence type="ECO:0000256" key="7">
    <source>
        <dbReference type="SAM" id="Phobius"/>
    </source>
</evidence>
<dbReference type="InterPro" id="IPR052518">
    <property type="entry name" value="CHR_Transporter"/>
</dbReference>
<dbReference type="EMBL" id="WBZB01000024">
    <property type="protein sequence ID" value="KAB3530075.1"/>
    <property type="molecule type" value="Genomic_DNA"/>
</dbReference>
<dbReference type="InterPro" id="IPR003370">
    <property type="entry name" value="Chromate_transpt"/>
</dbReference>
<keyword evidence="6 7" id="KW-0472">Membrane</keyword>
<dbReference type="AlphaFoldDB" id="A0A833M9K8"/>
<evidence type="ECO:0000256" key="6">
    <source>
        <dbReference type="ARBA" id="ARBA00023136"/>
    </source>
</evidence>
<protein>
    <submittedName>
        <fullName evidence="8">Chromate transporter</fullName>
    </submittedName>
</protein>
<accession>A0A833M9K8</accession>
<keyword evidence="4 7" id="KW-0812">Transmembrane</keyword>
<feature type="transmembrane region" description="Helical" evidence="7">
    <location>
        <begin position="7"/>
        <end position="29"/>
    </location>
</feature>
<comment type="subcellular location">
    <subcellularLocation>
        <location evidence="1">Cell membrane</location>
        <topology evidence="1">Multi-pass membrane protein</topology>
    </subcellularLocation>
</comment>
<sequence>MNIYLKLFVIFFRVGAFTFGGGYAMIPIIQKEIVENTELISEKEFLDLIVVCQSLPGALAVNTSTFIGYKIAGVLGAFIALIGTVLPSLVFIILIAIFYNRISDIKEIQLFFKGVRPAIVSLIFISVLKLGKNMRRSNFNIIIGLAAFFAITFLNIHPIVVVVFCGTAGYIYVKRRQKHYGVR</sequence>
<dbReference type="Proteomes" id="UP000465601">
    <property type="component" value="Unassembled WGS sequence"/>
</dbReference>
<name>A0A833M9K8_9FIRM</name>
<proteinExistence type="inferred from homology"/>
<keyword evidence="5 7" id="KW-1133">Transmembrane helix</keyword>
<feature type="transmembrane region" description="Helical" evidence="7">
    <location>
        <begin position="71"/>
        <end position="98"/>
    </location>
</feature>
<comment type="caution">
    <text evidence="8">The sequence shown here is derived from an EMBL/GenBank/DDBJ whole genome shotgun (WGS) entry which is preliminary data.</text>
</comment>
<evidence type="ECO:0000256" key="3">
    <source>
        <dbReference type="ARBA" id="ARBA00022475"/>
    </source>
</evidence>
<keyword evidence="3" id="KW-1003">Cell membrane</keyword>
<evidence type="ECO:0000256" key="5">
    <source>
        <dbReference type="ARBA" id="ARBA00022989"/>
    </source>
</evidence>
<dbReference type="Pfam" id="PF02417">
    <property type="entry name" value="Chromate_transp"/>
    <property type="match status" value="1"/>
</dbReference>
<dbReference type="PANTHER" id="PTHR43663:SF2">
    <property type="entry name" value="CHROMATE TRANSPORT PROTEIN-RELATED"/>
    <property type="match status" value="1"/>
</dbReference>
<evidence type="ECO:0000256" key="2">
    <source>
        <dbReference type="ARBA" id="ARBA00005262"/>
    </source>
</evidence>
<dbReference type="GO" id="GO:0005886">
    <property type="term" value="C:plasma membrane"/>
    <property type="evidence" value="ECO:0007669"/>
    <property type="project" value="UniProtKB-SubCell"/>
</dbReference>
<dbReference type="RefSeq" id="WP_151865882.1">
    <property type="nucleotide sequence ID" value="NZ_WBZB01000024.1"/>
</dbReference>
<keyword evidence="9" id="KW-1185">Reference proteome</keyword>
<evidence type="ECO:0000256" key="1">
    <source>
        <dbReference type="ARBA" id="ARBA00004651"/>
    </source>
</evidence>
<feature type="transmembrane region" description="Helical" evidence="7">
    <location>
        <begin position="110"/>
        <end position="128"/>
    </location>
</feature>
<dbReference type="GO" id="GO:0015109">
    <property type="term" value="F:chromate transmembrane transporter activity"/>
    <property type="evidence" value="ECO:0007669"/>
    <property type="project" value="InterPro"/>
</dbReference>
<organism evidence="8 9">
    <name type="scientific">Alkaliphilus serpentinus</name>
    <dbReference type="NCBI Taxonomy" id="1482731"/>
    <lineage>
        <taxon>Bacteria</taxon>
        <taxon>Bacillati</taxon>
        <taxon>Bacillota</taxon>
        <taxon>Clostridia</taxon>
        <taxon>Peptostreptococcales</taxon>
        <taxon>Natronincolaceae</taxon>
        <taxon>Alkaliphilus</taxon>
    </lineage>
</organism>